<name>A0A1I7X5Q9_HETBA</name>
<accession>A0A1I7X5Q9</accession>
<dbReference type="Pfam" id="PF00635">
    <property type="entry name" value="Motile_Sperm"/>
    <property type="match status" value="1"/>
</dbReference>
<evidence type="ECO:0000256" key="4">
    <source>
        <dbReference type="ARBA" id="ARBA00023136"/>
    </source>
</evidence>
<feature type="transmembrane region" description="Helical" evidence="5">
    <location>
        <begin position="152"/>
        <end position="171"/>
    </location>
</feature>
<dbReference type="AlphaFoldDB" id="A0A1I7X5Q9"/>
<dbReference type="InterPro" id="IPR008962">
    <property type="entry name" value="PapD-like_sf"/>
</dbReference>
<feature type="domain" description="MSP" evidence="6">
    <location>
        <begin position="28"/>
        <end position="76"/>
    </location>
</feature>
<organism evidence="7 8">
    <name type="scientific">Heterorhabditis bacteriophora</name>
    <name type="common">Entomopathogenic nematode worm</name>
    <dbReference type="NCBI Taxonomy" id="37862"/>
    <lineage>
        <taxon>Eukaryota</taxon>
        <taxon>Metazoa</taxon>
        <taxon>Ecdysozoa</taxon>
        <taxon>Nematoda</taxon>
        <taxon>Chromadorea</taxon>
        <taxon>Rhabditida</taxon>
        <taxon>Rhabditina</taxon>
        <taxon>Rhabditomorpha</taxon>
        <taxon>Strongyloidea</taxon>
        <taxon>Heterorhabditidae</taxon>
        <taxon>Heterorhabditis</taxon>
    </lineage>
</organism>
<dbReference type="Proteomes" id="UP000095283">
    <property type="component" value="Unplaced"/>
</dbReference>
<dbReference type="Gene3D" id="2.60.40.10">
    <property type="entry name" value="Immunoglobulins"/>
    <property type="match status" value="1"/>
</dbReference>
<evidence type="ECO:0000313" key="7">
    <source>
        <dbReference type="Proteomes" id="UP000095283"/>
    </source>
</evidence>
<keyword evidence="3 5" id="KW-1133">Transmembrane helix</keyword>
<proteinExistence type="predicted"/>
<dbReference type="SUPFAM" id="SSF49354">
    <property type="entry name" value="PapD-like"/>
    <property type="match status" value="1"/>
</dbReference>
<keyword evidence="7" id="KW-1185">Reference proteome</keyword>
<protein>
    <submittedName>
        <fullName evidence="8">Motile sperm domain-containing protein 1</fullName>
    </submittedName>
</protein>
<evidence type="ECO:0000313" key="8">
    <source>
        <dbReference type="WBParaSite" id="Hba_12939"/>
    </source>
</evidence>
<dbReference type="GO" id="GO:0016020">
    <property type="term" value="C:membrane"/>
    <property type="evidence" value="ECO:0007669"/>
    <property type="project" value="UniProtKB-SubCell"/>
</dbReference>
<dbReference type="WBParaSite" id="Hba_12939">
    <property type="protein sequence ID" value="Hba_12939"/>
    <property type="gene ID" value="Hba_12939"/>
</dbReference>
<sequence>MEEEGEGRVPVFVSSSEVDFLLSDRSPRQVITLYNPYGYSIQYRVLCNAPNNYSVPNSNGILQPKSCKDLVIRCTTRLPVGCVDKLRIEIRRRGESKVHGSRDLLLRTIAERCPTPEQTKGSFFGMLESASSTSRSRQSSGRNRIEDTGRTTAQLAYVMVALACVIALMTPTQGDPNAMESILPSYFHLTIQQKLVASYILGIVTILLLRP</sequence>
<reference evidence="8" key="1">
    <citation type="submission" date="2016-11" db="UniProtKB">
        <authorList>
            <consortium name="WormBaseParasite"/>
        </authorList>
    </citation>
    <scope>IDENTIFICATION</scope>
</reference>
<evidence type="ECO:0000256" key="5">
    <source>
        <dbReference type="SAM" id="Phobius"/>
    </source>
</evidence>
<evidence type="ECO:0000256" key="1">
    <source>
        <dbReference type="ARBA" id="ARBA00004141"/>
    </source>
</evidence>
<dbReference type="InterPro" id="IPR013783">
    <property type="entry name" value="Ig-like_fold"/>
</dbReference>
<evidence type="ECO:0000259" key="6">
    <source>
        <dbReference type="Pfam" id="PF00635"/>
    </source>
</evidence>
<dbReference type="InterPro" id="IPR000535">
    <property type="entry name" value="MSP_dom"/>
</dbReference>
<dbReference type="InterPro" id="IPR039283">
    <property type="entry name" value="MOSPD1/3"/>
</dbReference>
<dbReference type="GO" id="GO:0005737">
    <property type="term" value="C:cytoplasm"/>
    <property type="evidence" value="ECO:0007669"/>
    <property type="project" value="TreeGrafter"/>
</dbReference>
<dbReference type="PANTHER" id="PTHR34441:SF1">
    <property type="entry name" value="MOTILE SPERM DOMAIN-CONTAINING 1"/>
    <property type="match status" value="1"/>
</dbReference>
<feature type="transmembrane region" description="Helical" evidence="5">
    <location>
        <begin position="191"/>
        <end position="209"/>
    </location>
</feature>
<evidence type="ECO:0000256" key="2">
    <source>
        <dbReference type="ARBA" id="ARBA00022692"/>
    </source>
</evidence>
<dbReference type="PANTHER" id="PTHR34441">
    <property type="entry name" value="MOTILE SPERM DOMAIN-CONTAINING PROTEIN 1"/>
    <property type="match status" value="1"/>
</dbReference>
<keyword evidence="4 5" id="KW-0472">Membrane</keyword>
<evidence type="ECO:0000256" key="3">
    <source>
        <dbReference type="ARBA" id="ARBA00022989"/>
    </source>
</evidence>
<keyword evidence="2 5" id="KW-0812">Transmembrane</keyword>
<comment type="subcellular location">
    <subcellularLocation>
        <location evidence="1">Membrane</location>
        <topology evidence="1">Multi-pass membrane protein</topology>
    </subcellularLocation>
</comment>